<keyword evidence="1" id="KW-0812">Transmembrane</keyword>
<evidence type="ECO:0000256" key="1">
    <source>
        <dbReference type="SAM" id="Phobius"/>
    </source>
</evidence>
<keyword evidence="1" id="KW-1133">Transmembrane helix</keyword>
<keyword evidence="1" id="KW-0472">Membrane</keyword>
<keyword evidence="3" id="KW-1185">Reference proteome</keyword>
<dbReference type="HOGENOM" id="CLU_2885071_0_0_1"/>
<feature type="transmembrane region" description="Helical" evidence="1">
    <location>
        <begin position="12"/>
        <end position="33"/>
    </location>
</feature>
<reference evidence="2" key="2">
    <citation type="submission" date="2025-08" db="UniProtKB">
        <authorList>
            <consortium name="Ensembl"/>
        </authorList>
    </citation>
    <scope>IDENTIFICATION</scope>
</reference>
<dbReference type="AlphaFoldDB" id="H2XTU9"/>
<protein>
    <submittedName>
        <fullName evidence="2">Uncharacterized protein</fullName>
    </submittedName>
</protein>
<accession>H2XTU9</accession>
<evidence type="ECO:0000313" key="2">
    <source>
        <dbReference type="Ensembl" id="ENSCINP00000033083.1"/>
    </source>
</evidence>
<dbReference type="Ensembl" id="ENSCINT00000030583.1">
    <property type="protein sequence ID" value="ENSCINP00000033083.1"/>
    <property type="gene ID" value="ENSCING00000020367.1"/>
</dbReference>
<dbReference type="InParanoid" id="H2XTU9"/>
<dbReference type="Proteomes" id="UP000008144">
    <property type="component" value="Unassembled WGS sequence"/>
</dbReference>
<reference evidence="3" key="1">
    <citation type="journal article" date="2002" name="Science">
        <title>The draft genome of Ciona intestinalis: insights into chordate and vertebrate origins.</title>
        <authorList>
            <person name="Dehal P."/>
            <person name="Satou Y."/>
            <person name="Campbell R.K."/>
            <person name="Chapman J."/>
            <person name="Degnan B."/>
            <person name="De Tomaso A."/>
            <person name="Davidson B."/>
            <person name="Di Gregorio A."/>
            <person name="Gelpke M."/>
            <person name="Goodstein D.M."/>
            <person name="Harafuji N."/>
            <person name="Hastings K.E."/>
            <person name="Ho I."/>
            <person name="Hotta K."/>
            <person name="Huang W."/>
            <person name="Kawashima T."/>
            <person name="Lemaire P."/>
            <person name="Martinez D."/>
            <person name="Meinertzhagen I.A."/>
            <person name="Necula S."/>
            <person name="Nonaka M."/>
            <person name="Putnam N."/>
            <person name="Rash S."/>
            <person name="Saiga H."/>
            <person name="Satake M."/>
            <person name="Terry A."/>
            <person name="Yamada L."/>
            <person name="Wang H.G."/>
            <person name="Awazu S."/>
            <person name="Azumi K."/>
            <person name="Boore J."/>
            <person name="Branno M."/>
            <person name="Chin-Bow S."/>
            <person name="DeSantis R."/>
            <person name="Doyle S."/>
            <person name="Francino P."/>
            <person name="Keys D.N."/>
            <person name="Haga S."/>
            <person name="Hayashi H."/>
            <person name="Hino K."/>
            <person name="Imai K.S."/>
            <person name="Inaba K."/>
            <person name="Kano S."/>
            <person name="Kobayashi K."/>
            <person name="Kobayashi M."/>
            <person name="Lee B.I."/>
            <person name="Makabe K.W."/>
            <person name="Manohar C."/>
            <person name="Matassi G."/>
            <person name="Medina M."/>
            <person name="Mochizuki Y."/>
            <person name="Mount S."/>
            <person name="Morishita T."/>
            <person name="Miura S."/>
            <person name="Nakayama A."/>
            <person name="Nishizaka S."/>
            <person name="Nomoto H."/>
            <person name="Ohta F."/>
            <person name="Oishi K."/>
            <person name="Rigoutsos I."/>
            <person name="Sano M."/>
            <person name="Sasaki A."/>
            <person name="Sasakura Y."/>
            <person name="Shoguchi E."/>
            <person name="Shin-i T."/>
            <person name="Spagnuolo A."/>
            <person name="Stainier D."/>
            <person name="Suzuki M.M."/>
            <person name="Tassy O."/>
            <person name="Takatori N."/>
            <person name="Tokuoka M."/>
            <person name="Yagi K."/>
            <person name="Yoshizaki F."/>
            <person name="Wada S."/>
            <person name="Zhang C."/>
            <person name="Hyatt P.D."/>
            <person name="Larimer F."/>
            <person name="Detter C."/>
            <person name="Doggett N."/>
            <person name="Glavina T."/>
            <person name="Hawkins T."/>
            <person name="Richardson P."/>
            <person name="Lucas S."/>
            <person name="Kohara Y."/>
            <person name="Levine M."/>
            <person name="Satoh N."/>
            <person name="Rokhsar D.S."/>
        </authorList>
    </citation>
    <scope>NUCLEOTIDE SEQUENCE [LARGE SCALE GENOMIC DNA]</scope>
</reference>
<evidence type="ECO:0000313" key="3">
    <source>
        <dbReference type="Proteomes" id="UP000008144"/>
    </source>
</evidence>
<name>H2XTU9_CIOIN</name>
<organism evidence="2 3">
    <name type="scientific">Ciona intestinalis</name>
    <name type="common">Transparent sea squirt</name>
    <name type="synonym">Ascidia intestinalis</name>
    <dbReference type="NCBI Taxonomy" id="7719"/>
    <lineage>
        <taxon>Eukaryota</taxon>
        <taxon>Metazoa</taxon>
        <taxon>Chordata</taxon>
        <taxon>Tunicata</taxon>
        <taxon>Ascidiacea</taxon>
        <taxon>Phlebobranchia</taxon>
        <taxon>Cionidae</taxon>
        <taxon>Ciona</taxon>
    </lineage>
</organism>
<sequence>MENFSKSVNSKFASLYNSLFVCREIYFALIIFIEVFQCYYVCLKVYTCLFIKCVAIFSIKIKL</sequence>
<reference evidence="2" key="3">
    <citation type="submission" date="2025-09" db="UniProtKB">
        <authorList>
            <consortium name="Ensembl"/>
        </authorList>
    </citation>
    <scope>IDENTIFICATION</scope>
</reference>
<proteinExistence type="predicted"/>